<dbReference type="Proteomes" id="UP000051530">
    <property type="component" value="Unassembled WGS sequence"/>
</dbReference>
<name>A0A0R0M248_9MICR</name>
<evidence type="ECO:0000313" key="3">
    <source>
        <dbReference type="Proteomes" id="UP000051530"/>
    </source>
</evidence>
<gene>
    <name evidence="2" type="ORF">M153_15310002</name>
</gene>
<sequence length="48" mass="5684">LITFINFSFLLFLIMAILNPSQILFSFFHEEENDLFEGVHQLYLCVCL</sequence>
<evidence type="ECO:0000256" key="1">
    <source>
        <dbReference type="SAM" id="Phobius"/>
    </source>
</evidence>
<dbReference type="EMBL" id="LGUB01000493">
    <property type="protein sequence ID" value="KRH93095.1"/>
    <property type="molecule type" value="Genomic_DNA"/>
</dbReference>
<organism evidence="2 3">
    <name type="scientific">Pseudoloma neurophilia</name>
    <dbReference type="NCBI Taxonomy" id="146866"/>
    <lineage>
        <taxon>Eukaryota</taxon>
        <taxon>Fungi</taxon>
        <taxon>Fungi incertae sedis</taxon>
        <taxon>Microsporidia</taxon>
        <taxon>Pseudoloma</taxon>
    </lineage>
</organism>
<protein>
    <submittedName>
        <fullName evidence="2">Uncharacterized protein</fullName>
    </submittedName>
</protein>
<feature type="transmembrane region" description="Helical" evidence="1">
    <location>
        <begin position="7"/>
        <end position="28"/>
    </location>
</feature>
<evidence type="ECO:0000313" key="2">
    <source>
        <dbReference type="EMBL" id="KRH93095.1"/>
    </source>
</evidence>
<keyword evidence="3" id="KW-1185">Reference proteome</keyword>
<feature type="non-terminal residue" evidence="2">
    <location>
        <position position="1"/>
    </location>
</feature>
<reference evidence="2 3" key="1">
    <citation type="submission" date="2015-07" db="EMBL/GenBank/DDBJ databases">
        <title>The genome of Pseudoloma neurophilia, a relevant intracellular parasite of the zebrafish.</title>
        <authorList>
            <person name="Ndikumana S."/>
            <person name="Pelin A."/>
            <person name="Sanders J."/>
            <person name="Corradi N."/>
        </authorList>
    </citation>
    <scope>NUCLEOTIDE SEQUENCE [LARGE SCALE GENOMIC DNA]</scope>
    <source>
        <strain evidence="2 3">MK1</strain>
    </source>
</reference>
<proteinExistence type="predicted"/>
<accession>A0A0R0M248</accession>
<comment type="caution">
    <text evidence="2">The sequence shown here is derived from an EMBL/GenBank/DDBJ whole genome shotgun (WGS) entry which is preliminary data.</text>
</comment>
<keyword evidence="1" id="KW-0472">Membrane</keyword>
<keyword evidence="1" id="KW-1133">Transmembrane helix</keyword>
<dbReference type="VEuPathDB" id="MicrosporidiaDB:M153_15310002"/>
<keyword evidence="1" id="KW-0812">Transmembrane</keyword>
<dbReference type="AlphaFoldDB" id="A0A0R0M248"/>